<name>A0AAD7H0L6_9AGAR</name>
<protein>
    <submittedName>
        <fullName evidence="2">Uncharacterized protein</fullName>
    </submittedName>
</protein>
<accession>A0AAD7H0L6</accession>
<evidence type="ECO:0000256" key="1">
    <source>
        <dbReference type="SAM" id="MobiDB-lite"/>
    </source>
</evidence>
<dbReference type="AlphaFoldDB" id="A0AAD7H0L6"/>
<dbReference type="Proteomes" id="UP001215598">
    <property type="component" value="Unassembled WGS sequence"/>
</dbReference>
<gene>
    <name evidence="2" type="ORF">B0H16DRAFT_1901071</name>
</gene>
<dbReference type="EMBL" id="JARKIB010000425">
    <property type="protein sequence ID" value="KAJ7709196.1"/>
    <property type="molecule type" value="Genomic_DNA"/>
</dbReference>
<evidence type="ECO:0000313" key="3">
    <source>
        <dbReference type="Proteomes" id="UP001215598"/>
    </source>
</evidence>
<feature type="compositionally biased region" description="Acidic residues" evidence="1">
    <location>
        <begin position="232"/>
        <end position="264"/>
    </location>
</feature>
<proteinExistence type="predicted"/>
<keyword evidence="3" id="KW-1185">Reference proteome</keyword>
<sequence length="444" mass="49912">MGTEFLADLKAHLLGRLLDIPYGGDKTQFSLQDIANVASGSTSIPTKYSVSIARPTRLNGIKIHLDTSVHLDFMEFSREEENNNLHPYCWTPLQKGGQLQRMEFLWVRWFGLDIDHVAGWATKRLNRIGFVDADNAFHHGRTAELLGPSIARHFDGNNDEDYRYYYMNSFVDRDMFMSNSPDAVGRRSAQPTVFTPPVDPDAVEQWVDADEDEDDQFPADPELDDGERGPDSEEEEEGRVLDSESEDLDAEEEDGEEDDVEENAADGGTEATDEGITEFLDSFERTIPIPAPFRPQTASVLDGHLNYKDFFNAIMELFTDPDGAEWAKEPLACLWSAPRPVKNATAAIKAQLAKRAAATSIYCFNNNTIMLVEDPSALIRLPEFIGDLLHTSHPDRLRVRPSCPIALTFSKLKFLLLNGMNSRSTCIVAHRVLAELEVSPFYRF</sequence>
<feature type="compositionally biased region" description="Acidic residues" evidence="1">
    <location>
        <begin position="210"/>
        <end position="225"/>
    </location>
</feature>
<reference evidence="2" key="1">
    <citation type="submission" date="2023-03" db="EMBL/GenBank/DDBJ databases">
        <title>Massive genome expansion in bonnet fungi (Mycena s.s.) driven by repeated elements and novel gene families across ecological guilds.</title>
        <authorList>
            <consortium name="Lawrence Berkeley National Laboratory"/>
            <person name="Harder C.B."/>
            <person name="Miyauchi S."/>
            <person name="Viragh M."/>
            <person name="Kuo A."/>
            <person name="Thoen E."/>
            <person name="Andreopoulos B."/>
            <person name="Lu D."/>
            <person name="Skrede I."/>
            <person name="Drula E."/>
            <person name="Henrissat B."/>
            <person name="Morin E."/>
            <person name="Kohler A."/>
            <person name="Barry K."/>
            <person name="LaButti K."/>
            <person name="Morin E."/>
            <person name="Salamov A."/>
            <person name="Lipzen A."/>
            <person name="Mereny Z."/>
            <person name="Hegedus B."/>
            <person name="Baldrian P."/>
            <person name="Stursova M."/>
            <person name="Weitz H."/>
            <person name="Taylor A."/>
            <person name="Grigoriev I.V."/>
            <person name="Nagy L.G."/>
            <person name="Martin F."/>
            <person name="Kauserud H."/>
        </authorList>
    </citation>
    <scope>NUCLEOTIDE SEQUENCE</scope>
    <source>
        <strain evidence="2">CBHHK182m</strain>
    </source>
</reference>
<comment type="caution">
    <text evidence="2">The sequence shown here is derived from an EMBL/GenBank/DDBJ whole genome shotgun (WGS) entry which is preliminary data.</text>
</comment>
<evidence type="ECO:0000313" key="2">
    <source>
        <dbReference type="EMBL" id="KAJ7709196.1"/>
    </source>
</evidence>
<feature type="region of interest" description="Disordered" evidence="1">
    <location>
        <begin position="210"/>
        <end position="273"/>
    </location>
</feature>
<organism evidence="2 3">
    <name type="scientific">Mycena metata</name>
    <dbReference type="NCBI Taxonomy" id="1033252"/>
    <lineage>
        <taxon>Eukaryota</taxon>
        <taxon>Fungi</taxon>
        <taxon>Dikarya</taxon>
        <taxon>Basidiomycota</taxon>
        <taxon>Agaricomycotina</taxon>
        <taxon>Agaricomycetes</taxon>
        <taxon>Agaricomycetidae</taxon>
        <taxon>Agaricales</taxon>
        <taxon>Marasmiineae</taxon>
        <taxon>Mycenaceae</taxon>
        <taxon>Mycena</taxon>
    </lineage>
</organism>